<comment type="caution">
    <text evidence="2">The sequence shown here is derived from an EMBL/GenBank/DDBJ whole genome shotgun (WGS) entry which is preliminary data.</text>
</comment>
<keyword evidence="3" id="KW-1185">Reference proteome</keyword>
<dbReference type="EMBL" id="JAALLT010000002">
    <property type="protein sequence ID" value="NGP76468.1"/>
    <property type="molecule type" value="Genomic_DNA"/>
</dbReference>
<keyword evidence="1" id="KW-1133">Transmembrane helix</keyword>
<reference evidence="2 3" key="1">
    <citation type="submission" date="2020-02" db="EMBL/GenBank/DDBJ databases">
        <title>Balneolaceae bacterium YR4-1, complete genome.</title>
        <authorList>
            <person name="Li Y."/>
            <person name="Wu S."/>
        </authorList>
    </citation>
    <scope>NUCLEOTIDE SEQUENCE [LARGE SCALE GENOMIC DNA]</scope>
    <source>
        <strain evidence="2 3">YR4-1</strain>
    </source>
</reference>
<sequence>MKKLFNRHFEWGALSVGLLLMALMNPYTDYESSWCLFEKIGITFCPGEGLGHSIAFLARGEYMNSLEANIMGPFALIIISSRIIYLLNNKFFKRNKKSLHNG</sequence>
<evidence type="ECO:0000256" key="1">
    <source>
        <dbReference type="SAM" id="Phobius"/>
    </source>
</evidence>
<dbReference type="InterPro" id="IPR021215">
    <property type="entry name" value="DUF2752"/>
</dbReference>
<keyword evidence="1" id="KW-0812">Transmembrane</keyword>
<feature type="transmembrane region" description="Helical" evidence="1">
    <location>
        <begin position="70"/>
        <end position="87"/>
    </location>
</feature>
<feature type="transmembrane region" description="Helical" evidence="1">
    <location>
        <begin position="9"/>
        <end position="27"/>
    </location>
</feature>
<dbReference type="Proteomes" id="UP000473278">
    <property type="component" value="Unassembled WGS sequence"/>
</dbReference>
<dbReference type="AlphaFoldDB" id="A0A6M1SWC0"/>
<accession>A0A6M1SWC0</accession>
<protein>
    <submittedName>
        <fullName evidence="2">DUF2752 domain-containing protein</fullName>
    </submittedName>
</protein>
<dbReference type="RefSeq" id="WP_165140839.1">
    <property type="nucleotide sequence ID" value="NZ_JAALLT010000002.1"/>
</dbReference>
<keyword evidence="1" id="KW-0472">Membrane</keyword>
<evidence type="ECO:0000313" key="3">
    <source>
        <dbReference type="Proteomes" id="UP000473278"/>
    </source>
</evidence>
<dbReference type="Pfam" id="PF10825">
    <property type="entry name" value="DUF2752"/>
    <property type="match status" value="1"/>
</dbReference>
<organism evidence="2 3">
    <name type="scientific">Halalkalibaculum roseum</name>
    <dbReference type="NCBI Taxonomy" id="2709311"/>
    <lineage>
        <taxon>Bacteria</taxon>
        <taxon>Pseudomonadati</taxon>
        <taxon>Balneolota</taxon>
        <taxon>Balneolia</taxon>
        <taxon>Balneolales</taxon>
        <taxon>Balneolaceae</taxon>
        <taxon>Halalkalibaculum</taxon>
    </lineage>
</organism>
<evidence type="ECO:0000313" key="2">
    <source>
        <dbReference type="EMBL" id="NGP76468.1"/>
    </source>
</evidence>
<name>A0A6M1SWC0_9BACT</name>
<proteinExistence type="predicted"/>
<gene>
    <name evidence="2" type="ORF">G3570_07480</name>
</gene>